<dbReference type="InterPro" id="IPR002550">
    <property type="entry name" value="CNNM"/>
</dbReference>
<keyword evidence="7 9" id="KW-0472">Membrane</keyword>
<evidence type="ECO:0000259" key="12">
    <source>
        <dbReference type="PROSITE" id="PS51371"/>
    </source>
</evidence>
<evidence type="ECO:0000256" key="3">
    <source>
        <dbReference type="ARBA" id="ARBA00022692"/>
    </source>
</evidence>
<feature type="region of interest" description="Disordered" evidence="10">
    <location>
        <begin position="431"/>
        <end position="464"/>
    </location>
</feature>
<feature type="compositionally biased region" description="Basic and acidic residues" evidence="10">
    <location>
        <begin position="447"/>
        <end position="464"/>
    </location>
</feature>
<keyword evidence="2" id="KW-1003">Cell membrane</keyword>
<dbReference type="InterPro" id="IPR036318">
    <property type="entry name" value="FAD-bd_PCMH-like_sf"/>
</dbReference>
<keyword evidence="15" id="KW-1185">Reference proteome</keyword>
<sequence>MGIAEFFVVAGLLLANAFFVAAEFALVKVRSSQIDELVERGNWAAKITGKLLDHLDAYLSASQFGITLASLGLGFVIERSVEPGIEAALHAFGLPETALEVNGRMLPVIPAFAFLLVTFLHISLGELVPKSLAIRAARPVALVTAPPMMAFYYLFFPVIWLLNAFSDLILRLAGIGVLDHAAVAHTEEELRHIVSESVQGGHLSRAERVMIENVLNLEEKTARRVMVPRPDVVYLSLNRPVDENLRIARRAGHTRFPLCEDDLTSVVGMVHVKDLFRSGGSDVGRPDLRKIAREIPFLPESLRLDALLLEFRTNRVHLAMLLDEYGDVAGMVTLENVLEELVGPIQDEFDRETPQVVPLGDGAFDVDASCPVDVLAEMTGVTMPEEVDSDTTGGLVVEQLGRLALPGDEVIVGRHRLLVTQADPNRIRRVRVEPAAGGRLAADGDPPGDRQGDRPEPDRAEGPP</sequence>
<dbReference type="PANTHER" id="PTHR43099:SF5">
    <property type="entry name" value="HLYC_CORC FAMILY TRANSPORTER"/>
    <property type="match status" value="1"/>
</dbReference>
<dbReference type="Pfam" id="PF01595">
    <property type="entry name" value="CNNM"/>
    <property type="match status" value="1"/>
</dbReference>
<reference evidence="14 15" key="1">
    <citation type="submission" date="2019-02" db="EMBL/GenBank/DDBJ databases">
        <title>Deep-cultivation of Planctomycetes and their phenomic and genomic characterization uncovers novel biology.</title>
        <authorList>
            <person name="Wiegand S."/>
            <person name="Jogler M."/>
            <person name="Boedeker C."/>
            <person name="Pinto D."/>
            <person name="Vollmers J."/>
            <person name="Rivas-Marin E."/>
            <person name="Kohn T."/>
            <person name="Peeters S.H."/>
            <person name="Heuer A."/>
            <person name="Rast P."/>
            <person name="Oberbeckmann S."/>
            <person name="Bunk B."/>
            <person name="Jeske O."/>
            <person name="Meyerdierks A."/>
            <person name="Storesund J.E."/>
            <person name="Kallscheuer N."/>
            <person name="Luecker S."/>
            <person name="Lage O.M."/>
            <person name="Pohl T."/>
            <person name="Merkel B.J."/>
            <person name="Hornburger P."/>
            <person name="Mueller R.-W."/>
            <person name="Bruemmer F."/>
            <person name="Labrenz M."/>
            <person name="Spormann A.M."/>
            <person name="Op den Camp H."/>
            <person name="Overmann J."/>
            <person name="Amann R."/>
            <person name="Jetten M.S.M."/>
            <person name="Mascher T."/>
            <person name="Medema M.H."/>
            <person name="Devos D.P."/>
            <person name="Kaster A.-K."/>
            <person name="Ovreas L."/>
            <person name="Rohde M."/>
            <person name="Galperin M.Y."/>
            <person name="Jogler C."/>
        </authorList>
    </citation>
    <scope>NUCLEOTIDE SEQUENCE [LARGE SCALE GENOMIC DNA]</scope>
    <source>
        <strain evidence="14 15">ElP</strain>
    </source>
</reference>
<dbReference type="FunFam" id="3.10.580.10:FF:000002">
    <property type="entry name" value="Magnesium/cobalt efflux protein CorC"/>
    <property type="match status" value="1"/>
</dbReference>
<dbReference type="InterPro" id="IPR044751">
    <property type="entry name" value="Ion_transp-like_CBS"/>
</dbReference>
<dbReference type="RefSeq" id="WP_145270606.1">
    <property type="nucleotide sequence ID" value="NZ_CP036426.1"/>
</dbReference>
<dbReference type="PROSITE" id="PS51371">
    <property type="entry name" value="CBS"/>
    <property type="match status" value="2"/>
</dbReference>
<keyword evidence="4" id="KW-0677">Repeat</keyword>
<dbReference type="InterPro" id="IPR016169">
    <property type="entry name" value="FAD-bd_PCMH_sub2"/>
</dbReference>
<evidence type="ECO:0000313" key="14">
    <source>
        <dbReference type="EMBL" id="QDV35181.1"/>
    </source>
</evidence>
<keyword evidence="3 9" id="KW-0812">Transmembrane</keyword>
<dbReference type="Gene3D" id="3.10.580.10">
    <property type="entry name" value="CBS-domain"/>
    <property type="match status" value="1"/>
</dbReference>
<dbReference type="SMART" id="SM01091">
    <property type="entry name" value="CorC_HlyC"/>
    <property type="match status" value="1"/>
</dbReference>
<dbReference type="GO" id="GO:0005886">
    <property type="term" value="C:plasma membrane"/>
    <property type="evidence" value="ECO:0007669"/>
    <property type="project" value="UniProtKB-SubCell"/>
</dbReference>
<dbReference type="SUPFAM" id="SSF56176">
    <property type="entry name" value="FAD-binding/transporter-associated domain-like"/>
    <property type="match status" value="1"/>
</dbReference>
<dbReference type="PROSITE" id="PS51846">
    <property type="entry name" value="CNNM"/>
    <property type="match status" value="1"/>
</dbReference>
<proteinExistence type="predicted"/>
<dbReference type="PANTHER" id="PTHR43099">
    <property type="entry name" value="UPF0053 PROTEIN YRKA"/>
    <property type="match status" value="1"/>
</dbReference>
<keyword evidence="6 8" id="KW-0129">CBS domain</keyword>
<dbReference type="InterPro" id="IPR005170">
    <property type="entry name" value="Transptr-assoc_dom"/>
</dbReference>
<dbReference type="EMBL" id="CP036426">
    <property type="protein sequence ID" value="QDV35181.1"/>
    <property type="molecule type" value="Genomic_DNA"/>
</dbReference>
<feature type="transmembrane region" description="Helical" evidence="11">
    <location>
        <begin position="6"/>
        <end position="27"/>
    </location>
</feature>
<name>A0A518H2W2_9BACT</name>
<evidence type="ECO:0000256" key="7">
    <source>
        <dbReference type="ARBA" id="ARBA00023136"/>
    </source>
</evidence>
<dbReference type="Gene3D" id="3.30.465.10">
    <property type="match status" value="1"/>
</dbReference>
<evidence type="ECO:0000256" key="6">
    <source>
        <dbReference type="ARBA" id="ARBA00023122"/>
    </source>
</evidence>
<evidence type="ECO:0000259" key="13">
    <source>
        <dbReference type="PROSITE" id="PS51846"/>
    </source>
</evidence>
<dbReference type="Pfam" id="PF03471">
    <property type="entry name" value="CorC_HlyC"/>
    <property type="match status" value="1"/>
</dbReference>
<evidence type="ECO:0000256" key="9">
    <source>
        <dbReference type="PROSITE-ProRule" id="PRU01193"/>
    </source>
</evidence>
<comment type="subcellular location">
    <subcellularLocation>
        <location evidence="1">Cell membrane</location>
        <topology evidence="1">Multi-pass membrane protein</topology>
    </subcellularLocation>
</comment>
<protein>
    <submittedName>
        <fullName evidence="14">Magnesium and cobalt efflux protein CorC</fullName>
    </submittedName>
</protein>
<evidence type="ECO:0000256" key="4">
    <source>
        <dbReference type="ARBA" id="ARBA00022737"/>
    </source>
</evidence>
<dbReference type="AlphaFoldDB" id="A0A518H2W2"/>
<accession>A0A518H2W2</accession>
<dbReference type="InterPro" id="IPR046342">
    <property type="entry name" value="CBS_dom_sf"/>
</dbReference>
<keyword evidence="5 9" id="KW-1133">Transmembrane helix</keyword>
<dbReference type="InterPro" id="IPR000644">
    <property type="entry name" value="CBS_dom"/>
</dbReference>
<organism evidence="14 15">
    <name type="scientific">Tautonia plasticadhaerens</name>
    <dbReference type="NCBI Taxonomy" id="2527974"/>
    <lineage>
        <taxon>Bacteria</taxon>
        <taxon>Pseudomonadati</taxon>
        <taxon>Planctomycetota</taxon>
        <taxon>Planctomycetia</taxon>
        <taxon>Isosphaerales</taxon>
        <taxon>Isosphaeraceae</taxon>
        <taxon>Tautonia</taxon>
    </lineage>
</organism>
<evidence type="ECO:0000256" key="1">
    <source>
        <dbReference type="ARBA" id="ARBA00004651"/>
    </source>
</evidence>
<evidence type="ECO:0000256" key="2">
    <source>
        <dbReference type="ARBA" id="ARBA00022475"/>
    </source>
</evidence>
<feature type="domain" description="CNNM transmembrane" evidence="13">
    <location>
        <begin position="1"/>
        <end position="207"/>
    </location>
</feature>
<feature type="domain" description="CBS" evidence="12">
    <location>
        <begin position="226"/>
        <end position="288"/>
    </location>
</feature>
<evidence type="ECO:0000313" key="15">
    <source>
        <dbReference type="Proteomes" id="UP000317835"/>
    </source>
</evidence>
<dbReference type="CDD" id="cd04590">
    <property type="entry name" value="CBS_pair_CorC_HlyC_assoc"/>
    <property type="match status" value="1"/>
</dbReference>
<dbReference type="InterPro" id="IPR051676">
    <property type="entry name" value="UPF0053_domain"/>
</dbReference>
<dbReference type="Proteomes" id="UP000317835">
    <property type="component" value="Chromosome"/>
</dbReference>
<feature type="transmembrane region" description="Helical" evidence="11">
    <location>
        <begin position="108"/>
        <end position="128"/>
    </location>
</feature>
<evidence type="ECO:0000256" key="10">
    <source>
        <dbReference type="SAM" id="MobiDB-lite"/>
    </source>
</evidence>
<dbReference type="SUPFAM" id="SSF54631">
    <property type="entry name" value="CBS-domain pair"/>
    <property type="match status" value="1"/>
</dbReference>
<dbReference type="KEGG" id="tpla:ElP_30840"/>
<feature type="domain" description="CBS" evidence="12">
    <location>
        <begin position="291"/>
        <end position="348"/>
    </location>
</feature>
<gene>
    <name evidence="14" type="primary">corC_2</name>
    <name evidence="14" type="ORF">ElP_30840</name>
</gene>
<evidence type="ECO:0000256" key="11">
    <source>
        <dbReference type="SAM" id="Phobius"/>
    </source>
</evidence>
<dbReference type="OrthoDB" id="9798188at2"/>
<feature type="transmembrane region" description="Helical" evidence="11">
    <location>
        <begin position="140"/>
        <end position="162"/>
    </location>
</feature>
<dbReference type="GO" id="GO:0050660">
    <property type="term" value="F:flavin adenine dinucleotide binding"/>
    <property type="evidence" value="ECO:0007669"/>
    <property type="project" value="InterPro"/>
</dbReference>
<dbReference type="Pfam" id="PF00571">
    <property type="entry name" value="CBS"/>
    <property type="match status" value="2"/>
</dbReference>
<evidence type="ECO:0000256" key="8">
    <source>
        <dbReference type="PROSITE-ProRule" id="PRU00703"/>
    </source>
</evidence>
<evidence type="ECO:0000256" key="5">
    <source>
        <dbReference type="ARBA" id="ARBA00022989"/>
    </source>
</evidence>